<reference evidence="1" key="1">
    <citation type="submission" date="2018-06" db="EMBL/GenBank/DDBJ databases">
        <authorList>
            <person name="Zhirakovskaya E."/>
        </authorList>
    </citation>
    <scope>NUCLEOTIDE SEQUENCE</scope>
</reference>
<dbReference type="EMBL" id="UOGL01000177">
    <property type="protein sequence ID" value="VAX38312.1"/>
    <property type="molecule type" value="Genomic_DNA"/>
</dbReference>
<feature type="non-terminal residue" evidence="1">
    <location>
        <position position="1"/>
    </location>
</feature>
<gene>
    <name evidence="1" type="ORF">MNBD_PLANCTO02-15</name>
</gene>
<dbReference type="AlphaFoldDB" id="A0A3B1DC18"/>
<proteinExistence type="predicted"/>
<sequence length="182" mass="20798">GHHNQYVVPHGSSYVLPHSTQHSGSYYTQNGHSYYYRQTASVGDVHVTQPQQIQFGGFSQLDDLAGRLETMANDLCLDLHHNYSHNRNYNAVYREAYQILETAKYIHTAKHQRNHRAVQERLSGLDKLAHHVESELTGWSRDHHQQVGQLGLHSKMKQIESTLHHLLNDVGVKPTSVTKGHH</sequence>
<accession>A0A3B1DC18</accession>
<organism evidence="1">
    <name type="scientific">hydrothermal vent metagenome</name>
    <dbReference type="NCBI Taxonomy" id="652676"/>
    <lineage>
        <taxon>unclassified sequences</taxon>
        <taxon>metagenomes</taxon>
        <taxon>ecological metagenomes</taxon>
    </lineage>
</organism>
<protein>
    <submittedName>
        <fullName evidence="1">Uncharacterized protein</fullName>
    </submittedName>
</protein>
<name>A0A3B1DC18_9ZZZZ</name>
<evidence type="ECO:0000313" key="1">
    <source>
        <dbReference type="EMBL" id="VAX38312.1"/>
    </source>
</evidence>